<dbReference type="InterPro" id="IPR001245">
    <property type="entry name" value="Ser-Thr/Tyr_kinase_cat_dom"/>
</dbReference>
<dbReference type="InterPro" id="IPR011009">
    <property type="entry name" value="Kinase-like_dom_sf"/>
</dbReference>
<dbReference type="SUPFAM" id="SSF56112">
    <property type="entry name" value="Protein kinase-like (PK-like)"/>
    <property type="match status" value="2"/>
</dbReference>
<dbReference type="Pfam" id="PF07714">
    <property type="entry name" value="PK_Tyr_Ser-Thr"/>
    <property type="match status" value="1"/>
</dbReference>
<proteinExistence type="predicted"/>
<sequence length="825" mass="92674">MADQLEGPARELWHQQLQQERGEWIQEVEQVLKDDERMTVEIGDEKQQLEILVLLKNELDQYSHVLTTRELELASDVFDAVARRENVMVGRLPSWFAPSELEWFRAKKTVVEGGEEACERQAAVWAKLHHPNVRKFFGACHVGKGFVIHEACSELPLLPQNEPKRRARARKTRRERVIAETMNKSGARWLEKVTRTWGHILGCALGLQYVHDRGLVHEKLSVEHLLYSQASQRGVLSGTGLMLRQRITNTSAIDAGPSVSSDIFAFGLAVLQVIVLDRSPDSSHSIMPESLPSIRPEFIKPSEWNLLTKMCAPDPAERMCLADIVYEISVLAKKKRTAAQVNMPSNFQVVDNVSTYEIQSLGMTLEAALEEIEQLLVDTDDTNLRSVNYPVYDRLLDIYNQLSDSLKSPSLSLVESFSLIVLRLFDTIDQYALGSSCVVASICASSAVAAKNYNLHHDIDTFLRISNLQNTAPAHHWRPMWKNARAYQDDMLQSYFKNPEFLMSQLSNDDDRSEAITLLKFEVNSQLGALRGSLASAELLGNDDEGELPLWFIPPYQVQLGNHIADGSFGAVYEGEWLDTDVVVKQVLLDQTNKENREQFRREADLWFSLNHPNLIKLYGACHQGRPFFVCEPACHGTLAKYCRGKTRRTIWFAIGEAALGLQHLHDHEIVHRDIKGNNILICDSVDGSPTAKLADFGLSIVTNGKADSAPDDNGALGAFRWKAPECLQGAVPSFASDIYSLGMCIIEAITGQFPWGNTVPDSVVIHNVVIMRSLPPRLDCFSDDEWRLVTRMCRYEPHHRISIGTVINCAFNLAAKGGNHRTTP</sequence>
<dbReference type="PANTHER" id="PTHR44329:SF214">
    <property type="entry name" value="PROTEIN KINASE DOMAIN-CONTAINING PROTEIN"/>
    <property type="match status" value="1"/>
</dbReference>
<dbReference type="Gene3D" id="3.30.200.20">
    <property type="entry name" value="Phosphorylase Kinase, domain 1"/>
    <property type="match status" value="1"/>
</dbReference>
<name>A0A9W6TWI5_9STRA</name>
<dbReference type="GO" id="GO:0004674">
    <property type="term" value="F:protein serine/threonine kinase activity"/>
    <property type="evidence" value="ECO:0007669"/>
    <property type="project" value="TreeGrafter"/>
</dbReference>
<dbReference type="AlphaFoldDB" id="A0A9W6TWI5"/>
<dbReference type="InterPro" id="IPR008271">
    <property type="entry name" value="Ser/Thr_kinase_AS"/>
</dbReference>
<dbReference type="InterPro" id="IPR051681">
    <property type="entry name" value="Ser/Thr_Kinases-Pseudokinases"/>
</dbReference>
<dbReference type="InterPro" id="IPR000719">
    <property type="entry name" value="Prot_kinase_dom"/>
</dbReference>
<feature type="domain" description="Protein kinase" evidence="1">
    <location>
        <begin position="67"/>
        <end position="331"/>
    </location>
</feature>
<dbReference type="EMBL" id="BSXW01000405">
    <property type="protein sequence ID" value="GMF21332.1"/>
    <property type="molecule type" value="Genomic_DNA"/>
</dbReference>
<evidence type="ECO:0000259" key="1">
    <source>
        <dbReference type="PROSITE" id="PS50011"/>
    </source>
</evidence>
<dbReference type="PROSITE" id="PS50011">
    <property type="entry name" value="PROTEIN_KINASE_DOM"/>
    <property type="match status" value="2"/>
</dbReference>
<keyword evidence="3" id="KW-1185">Reference proteome</keyword>
<evidence type="ECO:0000313" key="2">
    <source>
        <dbReference type="EMBL" id="GMF21332.1"/>
    </source>
</evidence>
<feature type="domain" description="Protein kinase" evidence="1">
    <location>
        <begin position="558"/>
        <end position="813"/>
    </location>
</feature>
<dbReference type="PROSITE" id="PS00108">
    <property type="entry name" value="PROTEIN_KINASE_ST"/>
    <property type="match status" value="1"/>
</dbReference>
<accession>A0A9W6TWI5</accession>
<dbReference type="SMART" id="SM00220">
    <property type="entry name" value="S_TKc"/>
    <property type="match status" value="1"/>
</dbReference>
<dbReference type="OrthoDB" id="127186at2759"/>
<dbReference type="Proteomes" id="UP001165083">
    <property type="component" value="Unassembled WGS sequence"/>
</dbReference>
<dbReference type="GO" id="GO:0005524">
    <property type="term" value="F:ATP binding"/>
    <property type="evidence" value="ECO:0007669"/>
    <property type="project" value="InterPro"/>
</dbReference>
<dbReference type="PANTHER" id="PTHR44329">
    <property type="entry name" value="SERINE/THREONINE-PROTEIN KINASE TNNI3K-RELATED"/>
    <property type="match status" value="1"/>
</dbReference>
<comment type="caution">
    <text evidence="2">The sequence shown here is derived from an EMBL/GenBank/DDBJ whole genome shotgun (WGS) entry which is preliminary data.</text>
</comment>
<evidence type="ECO:0000313" key="3">
    <source>
        <dbReference type="Proteomes" id="UP001165083"/>
    </source>
</evidence>
<reference evidence="2" key="1">
    <citation type="submission" date="2023-04" db="EMBL/GenBank/DDBJ databases">
        <title>Phytophthora lilii NBRC 32176.</title>
        <authorList>
            <person name="Ichikawa N."/>
            <person name="Sato H."/>
            <person name="Tonouchi N."/>
        </authorList>
    </citation>
    <scope>NUCLEOTIDE SEQUENCE</scope>
    <source>
        <strain evidence="2">NBRC 32176</strain>
    </source>
</reference>
<dbReference type="Gene3D" id="1.10.510.10">
    <property type="entry name" value="Transferase(Phosphotransferase) domain 1"/>
    <property type="match status" value="2"/>
</dbReference>
<gene>
    <name evidence="2" type="ORF">Plil01_000841300</name>
</gene>
<protein>
    <submittedName>
        <fullName evidence="2">Unnamed protein product</fullName>
    </submittedName>
</protein>
<organism evidence="2 3">
    <name type="scientific">Phytophthora lilii</name>
    <dbReference type="NCBI Taxonomy" id="2077276"/>
    <lineage>
        <taxon>Eukaryota</taxon>
        <taxon>Sar</taxon>
        <taxon>Stramenopiles</taxon>
        <taxon>Oomycota</taxon>
        <taxon>Peronosporomycetes</taxon>
        <taxon>Peronosporales</taxon>
        <taxon>Peronosporaceae</taxon>
        <taxon>Phytophthora</taxon>
    </lineage>
</organism>